<keyword evidence="1" id="KW-0472">Membrane</keyword>
<name>A0ABQ1IHN4_9PROT</name>
<dbReference type="EMBL" id="BMDZ01000020">
    <property type="protein sequence ID" value="GGB38925.1"/>
    <property type="molecule type" value="Genomic_DNA"/>
</dbReference>
<dbReference type="Pfam" id="PF20398">
    <property type="entry name" value="DUF6691"/>
    <property type="match status" value="1"/>
</dbReference>
<keyword evidence="3" id="KW-1185">Reference proteome</keyword>
<feature type="transmembrane region" description="Helical" evidence="1">
    <location>
        <begin position="37"/>
        <end position="61"/>
    </location>
</feature>
<reference evidence="3" key="1">
    <citation type="journal article" date="2019" name="Int. J. Syst. Evol. Microbiol.">
        <title>The Global Catalogue of Microorganisms (GCM) 10K type strain sequencing project: providing services to taxonomists for standard genome sequencing and annotation.</title>
        <authorList>
            <consortium name="The Broad Institute Genomics Platform"/>
            <consortium name="The Broad Institute Genome Sequencing Center for Infectious Disease"/>
            <person name="Wu L."/>
            <person name="Ma J."/>
        </authorList>
    </citation>
    <scope>NUCLEOTIDE SEQUENCE [LARGE SCALE GENOMIC DNA]</scope>
    <source>
        <strain evidence="3">CGMCC 1.10188</strain>
    </source>
</reference>
<feature type="transmembrane region" description="Helical" evidence="1">
    <location>
        <begin position="113"/>
        <end position="135"/>
    </location>
</feature>
<evidence type="ECO:0000313" key="3">
    <source>
        <dbReference type="Proteomes" id="UP000603352"/>
    </source>
</evidence>
<sequence>MRSLISGLISGLIFGAGLALAGMTDPAVVLGFLDVAGAWNPALAFVMGGAVIVTFSGYRLVRRRGRPVLAASFSWPTATQIDRRLIGGAALFGIGWGLAGYCPGPAVASLGSGAPGVVAFVVAMLFGMVLMRMIARGRQLGARIARSG</sequence>
<accession>A0ABQ1IHN4</accession>
<comment type="caution">
    <text evidence="2">The sequence shown here is derived from an EMBL/GenBank/DDBJ whole genome shotgun (WGS) entry which is preliminary data.</text>
</comment>
<evidence type="ECO:0000256" key="1">
    <source>
        <dbReference type="SAM" id="Phobius"/>
    </source>
</evidence>
<keyword evidence="1" id="KW-1133">Transmembrane helix</keyword>
<gene>
    <name evidence="2" type="ORF">GCM10011505_20610</name>
</gene>
<organism evidence="2 3">
    <name type="scientific">Tistrella bauzanensis</name>
    <dbReference type="NCBI Taxonomy" id="657419"/>
    <lineage>
        <taxon>Bacteria</taxon>
        <taxon>Pseudomonadati</taxon>
        <taxon>Pseudomonadota</taxon>
        <taxon>Alphaproteobacteria</taxon>
        <taxon>Geminicoccales</taxon>
        <taxon>Geminicoccaceae</taxon>
        <taxon>Tistrella</taxon>
    </lineage>
</organism>
<proteinExistence type="predicted"/>
<dbReference type="RefSeq" id="WP_188577469.1">
    <property type="nucleotide sequence ID" value="NZ_BMDZ01000020.1"/>
</dbReference>
<keyword evidence="1" id="KW-0812">Transmembrane</keyword>
<evidence type="ECO:0000313" key="2">
    <source>
        <dbReference type="EMBL" id="GGB38925.1"/>
    </source>
</evidence>
<dbReference type="InterPro" id="IPR046513">
    <property type="entry name" value="DUF6691"/>
</dbReference>
<protein>
    <submittedName>
        <fullName evidence="2">Membrane protein</fullName>
    </submittedName>
</protein>
<dbReference type="Proteomes" id="UP000603352">
    <property type="component" value="Unassembled WGS sequence"/>
</dbReference>
<feature type="transmembrane region" description="Helical" evidence="1">
    <location>
        <begin position="81"/>
        <end position="101"/>
    </location>
</feature>